<dbReference type="Proteomes" id="UP000198855">
    <property type="component" value="Unassembled WGS sequence"/>
</dbReference>
<dbReference type="InterPro" id="IPR052922">
    <property type="entry name" value="Cytidylate_Kinase-2"/>
</dbReference>
<dbReference type="AlphaFoldDB" id="A0A1I2FEF3"/>
<proteinExistence type="predicted"/>
<evidence type="ECO:0000313" key="2">
    <source>
        <dbReference type="Proteomes" id="UP000198855"/>
    </source>
</evidence>
<dbReference type="SUPFAM" id="SSF52540">
    <property type="entry name" value="P-loop containing nucleoside triphosphate hydrolases"/>
    <property type="match status" value="1"/>
</dbReference>
<reference evidence="2" key="1">
    <citation type="submission" date="2016-10" db="EMBL/GenBank/DDBJ databases">
        <authorList>
            <person name="Varghese N."/>
            <person name="Submissions S."/>
        </authorList>
    </citation>
    <scope>NUCLEOTIDE SEQUENCE [LARGE SCALE GENOMIC DNA]</scope>
    <source>
        <strain evidence="2">CGMCC 1.10784</strain>
    </source>
</reference>
<dbReference type="InterPro" id="IPR027417">
    <property type="entry name" value="P-loop_NTPase"/>
</dbReference>
<keyword evidence="1" id="KW-0418">Kinase</keyword>
<dbReference type="Gene3D" id="3.40.50.300">
    <property type="entry name" value="P-loop containing nucleotide triphosphate hydrolases"/>
    <property type="match status" value="1"/>
</dbReference>
<accession>A0A1I2FEF3</accession>
<protein>
    <submittedName>
        <fullName evidence="1">Adenylate kinase</fullName>
    </submittedName>
</protein>
<dbReference type="PANTHER" id="PTHR37816:SF2">
    <property type="entry name" value="DNA TOPOLOGY MODULATION PROTEIN FLAR-RELATED PROTEIN"/>
    <property type="match status" value="1"/>
</dbReference>
<evidence type="ECO:0000313" key="1">
    <source>
        <dbReference type="EMBL" id="SFF03269.1"/>
    </source>
</evidence>
<dbReference type="CDD" id="cd02019">
    <property type="entry name" value="NK"/>
    <property type="match status" value="1"/>
</dbReference>
<keyword evidence="1" id="KW-0808">Transferase</keyword>
<organism evidence="1 2">
    <name type="scientific">Paenibacillus catalpae</name>
    <dbReference type="NCBI Taxonomy" id="1045775"/>
    <lineage>
        <taxon>Bacteria</taxon>
        <taxon>Bacillati</taxon>
        <taxon>Bacillota</taxon>
        <taxon>Bacilli</taxon>
        <taxon>Bacillales</taxon>
        <taxon>Paenibacillaceae</taxon>
        <taxon>Paenibacillus</taxon>
    </lineage>
</organism>
<dbReference type="GO" id="GO:0016301">
    <property type="term" value="F:kinase activity"/>
    <property type="evidence" value="ECO:0007669"/>
    <property type="project" value="UniProtKB-KW"/>
</dbReference>
<keyword evidence="2" id="KW-1185">Reference proteome</keyword>
<sequence length="168" mass="20110">MNKIFIVGIVASGKTTFAKQLSKELHIPWHELDAIVHHQTSEGRMKRTAEEQIQVIKEIDRKGCWIFEGTDRDSYQCLYHMADTIIFVDPPLGIRKWRILSRFMKQNLGMEPCHYKPDLIMLQMMFKWTQDFERNRPSFEAKLRMYEDKVIRIRDVKKKDQTASRHLR</sequence>
<name>A0A1I2FEF3_9BACL</name>
<dbReference type="OrthoDB" id="1201990at2"/>
<dbReference type="EMBL" id="FOMT01000005">
    <property type="protein sequence ID" value="SFF03269.1"/>
    <property type="molecule type" value="Genomic_DNA"/>
</dbReference>
<dbReference type="STRING" id="1045775.SAMN05216378_4811"/>
<dbReference type="RefSeq" id="WP_091188954.1">
    <property type="nucleotide sequence ID" value="NZ_FOMT01000005.1"/>
</dbReference>
<gene>
    <name evidence="1" type="ORF">SAMN05216378_4811</name>
</gene>
<dbReference type="PANTHER" id="PTHR37816">
    <property type="entry name" value="YALI0E33011P"/>
    <property type="match status" value="1"/>
</dbReference>